<organism evidence="1 2">
    <name type="scientific">Botryobasidium botryosum (strain FD-172 SS1)</name>
    <dbReference type="NCBI Taxonomy" id="930990"/>
    <lineage>
        <taxon>Eukaryota</taxon>
        <taxon>Fungi</taxon>
        <taxon>Dikarya</taxon>
        <taxon>Basidiomycota</taxon>
        <taxon>Agaricomycotina</taxon>
        <taxon>Agaricomycetes</taxon>
        <taxon>Cantharellales</taxon>
        <taxon>Botryobasidiaceae</taxon>
        <taxon>Botryobasidium</taxon>
    </lineage>
</organism>
<dbReference type="InParanoid" id="A0A067M9P6"/>
<dbReference type="PANTHER" id="PTHR31912:SF34">
    <property type="entry name" value="NOTOCHORD-RELATED PROTEIN"/>
    <property type="match status" value="1"/>
</dbReference>
<dbReference type="AlphaFoldDB" id="A0A067M9P6"/>
<protein>
    <submittedName>
        <fullName evidence="1">Uncharacterized protein</fullName>
    </submittedName>
</protein>
<name>A0A067M9P6_BOTB1</name>
<reference evidence="2" key="1">
    <citation type="journal article" date="2014" name="Proc. Natl. Acad. Sci. U.S.A.">
        <title>Extensive sampling of basidiomycete genomes demonstrates inadequacy of the white-rot/brown-rot paradigm for wood decay fungi.</title>
        <authorList>
            <person name="Riley R."/>
            <person name="Salamov A.A."/>
            <person name="Brown D.W."/>
            <person name="Nagy L.G."/>
            <person name="Floudas D."/>
            <person name="Held B.W."/>
            <person name="Levasseur A."/>
            <person name="Lombard V."/>
            <person name="Morin E."/>
            <person name="Otillar R."/>
            <person name="Lindquist E.A."/>
            <person name="Sun H."/>
            <person name="LaButti K.M."/>
            <person name="Schmutz J."/>
            <person name="Jabbour D."/>
            <person name="Luo H."/>
            <person name="Baker S.E."/>
            <person name="Pisabarro A.G."/>
            <person name="Walton J.D."/>
            <person name="Blanchette R.A."/>
            <person name="Henrissat B."/>
            <person name="Martin F."/>
            <person name="Cullen D."/>
            <person name="Hibbett D.S."/>
            <person name="Grigoriev I.V."/>
        </authorList>
    </citation>
    <scope>NUCLEOTIDE SEQUENCE [LARGE SCALE GENOMIC DNA]</scope>
    <source>
        <strain evidence="2">FD-172 SS1</strain>
    </source>
</reference>
<evidence type="ECO:0000313" key="2">
    <source>
        <dbReference type="Proteomes" id="UP000027195"/>
    </source>
</evidence>
<dbReference type="OrthoDB" id="2506088at2759"/>
<dbReference type="HOGENOM" id="CLU_004591_2_0_1"/>
<accession>A0A067M9P6</accession>
<dbReference type="STRING" id="930990.A0A067M9P6"/>
<proteinExistence type="predicted"/>
<dbReference type="PANTHER" id="PTHR31912">
    <property type="entry name" value="IP13529P"/>
    <property type="match status" value="1"/>
</dbReference>
<sequence>MPNPLRAIAGNDPLYSSVIDYWGDDVSGNRTKAWNKHWNAYLSHRNLLRKLLQQEYHVHFLSTSQHASIPEQFKAFKEKIVSTHTDPIRTRDALTGRSIRVRMFLNAEPTVNPMQSERSGHIGGQGCYNCRKCHVGGTKAEQEEGSIYEARFTARISKAGEPCSGEETLKELESQVKLACRGVAKAVQEQQTATGVKDGHTQYWIEKLLKRFDAARDTPVEILHTILLGILKYAWHMLFTSWDTTKKETYGIRLQDTDTRGLSIQAIRASYILSYANSLIGRQFKTSDTKVAIANVLDIFALIDPRKITAKIKLHLLEPIIGDSIEFGPIVGSSTKVFESYNGVFRLCSIYSNRLAPSRDIAVQLGNQESMKQRLTGGWWMKFPSGEWVQCGVSVRDFLQKHPLLQIHLGWNPPEVVILGTVKPMAIDRKTHQRPERDWPATQASKALNVSSYTHLLTLTLCKYVVAASGDKCDVGSWVFATSPINIRPRRHDIYGLPDLARRMNEQAYVVIPGDKIKFLINVQHGCRLAGCRTTGRHRVMQERQESTRTQAAIEHIYKLDDIYLINTTNPQKARRLLERSGRLQRNDSHCISQASI</sequence>
<evidence type="ECO:0000313" key="1">
    <source>
        <dbReference type="EMBL" id="KDQ12289.1"/>
    </source>
</evidence>
<dbReference type="Proteomes" id="UP000027195">
    <property type="component" value="Unassembled WGS sequence"/>
</dbReference>
<keyword evidence="2" id="KW-1185">Reference proteome</keyword>
<gene>
    <name evidence="1" type="ORF">BOTBODRAFT_634607</name>
</gene>
<dbReference type="EMBL" id="KL198051">
    <property type="protein sequence ID" value="KDQ12289.1"/>
    <property type="molecule type" value="Genomic_DNA"/>
</dbReference>